<dbReference type="Proteomes" id="UP001151760">
    <property type="component" value="Unassembled WGS sequence"/>
</dbReference>
<gene>
    <name evidence="1" type="ORF">Tco_0704181</name>
</gene>
<proteinExistence type="predicted"/>
<accession>A0ABQ4Y0X6</accession>
<protein>
    <submittedName>
        <fullName evidence="1">Uncharacterized mitochondrial protein-like protein</fullName>
    </submittedName>
</protein>
<evidence type="ECO:0000313" key="2">
    <source>
        <dbReference type="Proteomes" id="UP001151760"/>
    </source>
</evidence>
<dbReference type="PANTHER" id="PTHR31286">
    <property type="entry name" value="GLYCINE-RICH CELL WALL STRUCTURAL PROTEIN 1.8-LIKE"/>
    <property type="match status" value="1"/>
</dbReference>
<sequence length="448" mass="51826">MSCTISKIDNLTQEILTGPAFNLLKGTCKSFVELEYHFKECYKVVTDRLDWKNPEGHEYPFDLSKPLPLTEERGRQVIPAGYFFNNDLKYLKVKVAYDKHVVWGISHWGPKRQNFYGYASNRESRHDVFFTKRIIAVTHVKVMKWYDYGYLEEIIVQREDQTLHKFKEGDFPRLNLHDIEDMLLLLVQKKLSNLEKDVIFDLNVALRMFTRCIVILKWVEDLQLGVESYQKKLNLTKPETYRSDISNMTPYTAYKNPQGIIYLDKLDQTSILQFASLLKGESKRKGLNFCTLITQAGNGADVVVPLESIHVVSESSIDGLDSMLENGSWFIRNNPLILKKWNPEGNLMKEEVVNVPVWVKLHGVPITAFTEDGLSAIATKIDLKDTIVVVMPKLTGVGFYTCTVHVEYEWKPPKCECWKVFGHIQEECHKNPFMGVAKNLKKLMRILF</sequence>
<dbReference type="InterPro" id="IPR040256">
    <property type="entry name" value="At4g02000-like"/>
</dbReference>
<reference evidence="1" key="1">
    <citation type="journal article" date="2022" name="Int. J. Mol. Sci.">
        <title>Draft Genome of Tanacetum Coccineum: Genomic Comparison of Closely Related Tanacetum-Family Plants.</title>
        <authorList>
            <person name="Yamashiro T."/>
            <person name="Shiraishi A."/>
            <person name="Nakayama K."/>
            <person name="Satake H."/>
        </authorList>
    </citation>
    <scope>NUCLEOTIDE SEQUENCE</scope>
</reference>
<keyword evidence="2" id="KW-1185">Reference proteome</keyword>
<reference evidence="1" key="2">
    <citation type="submission" date="2022-01" db="EMBL/GenBank/DDBJ databases">
        <authorList>
            <person name="Yamashiro T."/>
            <person name="Shiraishi A."/>
            <person name="Satake H."/>
            <person name="Nakayama K."/>
        </authorList>
    </citation>
    <scope>NUCLEOTIDE SEQUENCE</scope>
</reference>
<dbReference type="PANTHER" id="PTHR31286:SF99">
    <property type="entry name" value="DUF4283 DOMAIN-CONTAINING PROTEIN"/>
    <property type="match status" value="1"/>
</dbReference>
<dbReference type="EMBL" id="BQNB010009999">
    <property type="protein sequence ID" value="GJS71340.1"/>
    <property type="molecule type" value="Genomic_DNA"/>
</dbReference>
<comment type="caution">
    <text evidence="1">The sequence shown here is derived from an EMBL/GenBank/DDBJ whole genome shotgun (WGS) entry which is preliminary data.</text>
</comment>
<organism evidence="1 2">
    <name type="scientific">Tanacetum coccineum</name>
    <dbReference type="NCBI Taxonomy" id="301880"/>
    <lineage>
        <taxon>Eukaryota</taxon>
        <taxon>Viridiplantae</taxon>
        <taxon>Streptophyta</taxon>
        <taxon>Embryophyta</taxon>
        <taxon>Tracheophyta</taxon>
        <taxon>Spermatophyta</taxon>
        <taxon>Magnoliopsida</taxon>
        <taxon>eudicotyledons</taxon>
        <taxon>Gunneridae</taxon>
        <taxon>Pentapetalae</taxon>
        <taxon>asterids</taxon>
        <taxon>campanulids</taxon>
        <taxon>Asterales</taxon>
        <taxon>Asteraceae</taxon>
        <taxon>Asteroideae</taxon>
        <taxon>Anthemideae</taxon>
        <taxon>Anthemidinae</taxon>
        <taxon>Tanacetum</taxon>
    </lineage>
</organism>
<evidence type="ECO:0000313" key="1">
    <source>
        <dbReference type="EMBL" id="GJS71340.1"/>
    </source>
</evidence>
<name>A0ABQ4Y0X6_9ASTR</name>